<feature type="domain" description="GmrSD restriction endonucleases C-terminal" evidence="2">
    <location>
        <begin position="439"/>
        <end position="554"/>
    </location>
</feature>
<dbReference type="Pfam" id="PF03235">
    <property type="entry name" value="GmrSD_N"/>
    <property type="match status" value="1"/>
</dbReference>
<organism evidence="3 4">
    <name type="scientific">Halapricum desulfuricans</name>
    <dbReference type="NCBI Taxonomy" id="2841257"/>
    <lineage>
        <taxon>Archaea</taxon>
        <taxon>Methanobacteriati</taxon>
        <taxon>Methanobacteriota</taxon>
        <taxon>Stenosarchaea group</taxon>
        <taxon>Halobacteria</taxon>
        <taxon>Halobacteriales</taxon>
        <taxon>Haloarculaceae</taxon>
        <taxon>Halapricum</taxon>
    </lineage>
</organism>
<accession>A0A897NK22</accession>
<dbReference type="Proteomes" id="UP000663305">
    <property type="component" value="Chromosome"/>
</dbReference>
<dbReference type="InterPro" id="IPR004919">
    <property type="entry name" value="GmrSD_N"/>
</dbReference>
<dbReference type="InterPro" id="IPR011089">
    <property type="entry name" value="GmrSD_C"/>
</dbReference>
<gene>
    <name evidence="3" type="ORF">HSBGL_0873</name>
</gene>
<evidence type="ECO:0000259" key="1">
    <source>
        <dbReference type="Pfam" id="PF03235"/>
    </source>
</evidence>
<sequence>MEARYKKIRDLFGGKRGAVFHVPEYQRGYEWEKKHWRDLWTDVDRIGKQVEQHYLGNIILLKRDSGSLYEIVDGQQRMVTISILMMSIRDTPHFGTEDGRLDDVRLEDILEVNRGDDPEPKIILADEEAEEEFNKLWRGEVEEANGRVRKAYEYYSAEVDGLEEQELEELLNNICDYLRVVETVATDPSLAYSIFQSQNERGKEVSPQILAKARIHGAAEDIDDLEKSKEITRRWGHIYNLLEDNLGGPRFQRRLRIRRPMTQILINSEVPTPRQVDKSELYRNFEKVLDNYDDVYDFVMWFQDQVDIYLQISSNSYDVEGRNIPDDAIRHLQYLNSASTHSEVLSLAIYNNIEDDILLKENFRLASILAMRMELSSMSSADTRDAIYGTAAEVRKTKDQNDIRQTLRDCIREYTPSDGEMEEYLKANSMNIRGSWNFRTLLALVSIEEERRGPWKMEIEDLHIEHIAPRNTYGDPDYYEWRERLDDDRFEQQKDMLGNLTLLLDSDHASVVETSFSDKKRTYSDSDVKIAEEVSRYEDWTSEDIDHRTEDLAKELIERWSL</sequence>
<dbReference type="Pfam" id="PF07510">
    <property type="entry name" value="GmrSD_C"/>
    <property type="match status" value="1"/>
</dbReference>
<proteinExistence type="predicted"/>
<dbReference type="PANTHER" id="PTHR35149:SF1">
    <property type="entry name" value="DUF5655 DOMAIN-CONTAINING PROTEIN"/>
    <property type="match status" value="1"/>
</dbReference>
<evidence type="ECO:0000259" key="2">
    <source>
        <dbReference type="Pfam" id="PF07510"/>
    </source>
</evidence>
<dbReference type="RefSeq" id="WP_229125814.1">
    <property type="nucleotide sequence ID" value="NZ_CP064789.1"/>
</dbReference>
<name>A0A897NK22_9EURY</name>
<dbReference type="PANTHER" id="PTHR35149">
    <property type="entry name" value="SLL5132 PROTEIN"/>
    <property type="match status" value="1"/>
</dbReference>
<dbReference type="GeneID" id="68860403"/>
<evidence type="ECO:0000313" key="4">
    <source>
        <dbReference type="Proteomes" id="UP000663305"/>
    </source>
</evidence>
<dbReference type="EMBL" id="CP064789">
    <property type="protein sequence ID" value="QSG11303.1"/>
    <property type="molecule type" value="Genomic_DNA"/>
</dbReference>
<protein>
    <submittedName>
        <fullName evidence="3">ParB-like nuclease domain containing protein fused to HNH nuclease</fullName>
    </submittedName>
</protein>
<evidence type="ECO:0000313" key="3">
    <source>
        <dbReference type="EMBL" id="QSG11303.1"/>
    </source>
</evidence>
<feature type="domain" description="GmrSD restriction endonucleases N-terminal" evidence="1">
    <location>
        <begin position="8"/>
        <end position="215"/>
    </location>
</feature>
<reference evidence="3" key="1">
    <citation type="submission" date="2020-11" db="EMBL/GenBank/DDBJ databases">
        <title>Carbohydrate-dependent, anaerobic sulfur respiration: A novel catabolism in halophilic archaea.</title>
        <authorList>
            <person name="Sorokin D.Y."/>
            <person name="Messina E."/>
            <person name="Smedile F."/>
            <person name="La Cono V."/>
            <person name="Hallsworth J.E."/>
            <person name="Yakimov M.M."/>
        </authorList>
    </citation>
    <scope>NUCLEOTIDE SEQUENCE</scope>
    <source>
        <strain evidence="3">HSR-Bgl</strain>
    </source>
</reference>
<dbReference type="AlphaFoldDB" id="A0A897NK22"/>